<name>A0AAV4MH53_CAEEX</name>
<dbReference type="EMBL" id="BPLR01002258">
    <property type="protein sequence ID" value="GIX71844.1"/>
    <property type="molecule type" value="Genomic_DNA"/>
</dbReference>
<dbReference type="AlphaFoldDB" id="A0AAV4MH53"/>
<protein>
    <submittedName>
        <fullName evidence="2">Uncharacterized protein</fullName>
    </submittedName>
</protein>
<organism evidence="2 3">
    <name type="scientific">Caerostris extrusa</name>
    <name type="common">Bark spider</name>
    <name type="synonym">Caerostris bankana</name>
    <dbReference type="NCBI Taxonomy" id="172846"/>
    <lineage>
        <taxon>Eukaryota</taxon>
        <taxon>Metazoa</taxon>
        <taxon>Ecdysozoa</taxon>
        <taxon>Arthropoda</taxon>
        <taxon>Chelicerata</taxon>
        <taxon>Arachnida</taxon>
        <taxon>Araneae</taxon>
        <taxon>Araneomorphae</taxon>
        <taxon>Entelegynae</taxon>
        <taxon>Araneoidea</taxon>
        <taxon>Araneidae</taxon>
        <taxon>Caerostris</taxon>
    </lineage>
</organism>
<comment type="caution">
    <text evidence="2">The sequence shown here is derived from an EMBL/GenBank/DDBJ whole genome shotgun (WGS) entry which is preliminary data.</text>
</comment>
<sequence length="110" mass="12909">MLFTNPQIHRYFYIIIGLETLFTYSVSRMNMYSSRNEISSKIQVQGTDKEFLFCLNNLKAKKSQRRDKIHAESFEHIGPNAKSTLLGDFNHIWKAGIVSDDWMRARIVHI</sequence>
<keyword evidence="1" id="KW-0812">Transmembrane</keyword>
<dbReference type="Proteomes" id="UP001054945">
    <property type="component" value="Unassembled WGS sequence"/>
</dbReference>
<gene>
    <name evidence="2" type="ORF">CEXT_789821</name>
</gene>
<proteinExistence type="predicted"/>
<evidence type="ECO:0000256" key="1">
    <source>
        <dbReference type="SAM" id="Phobius"/>
    </source>
</evidence>
<accession>A0AAV4MH53</accession>
<reference evidence="2 3" key="1">
    <citation type="submission" date="2021-06" db="EMBL/GenBank/DDBJ databases">
        <title>Caerostris extrusa draft genome.</title>
        <authorList>
            <person name="Kono N."/>
            <person name="Arakawa K."/>
        </authorList>
    </citation>
    <scope>NUCLEOTIDE SEQUENCE [LARGE SCALE GENOMIC DNA]</scope>
</reference>
<keyword evidence="3" id="KW-1185">Reference proteome</keyword>
<keyword evidence="1" id="KW-1133">Transmembrane helix</keyword>
<evidence type="ECO:0000313" key="2">
    <source>
        <dbReference type="EMBL" id="GIX71844.1"/>
    </source>
</evidence>
<feature type="transmembrane region" description="Helical" evidence="1">
    <location>
        <begin position="12"/>
        <end position="31"/>
    </location>
</feature>
<keyword evidence="1" id="KW-0472">Membrane</keyword>
<evidence type="ECO:0000313" key="3">
    <source>
        <dbReference type="Proteomes" id="UP001054945"/>
    </source>
</evidence>